<proteinExistence type="predicted"/>
<sequence length="339" mass="37133">MYPREPGLSLQKWAHTQVAVGVACYHDEIKASLPTVWTPLHHLLFTFFHVDLQMKLEAPKPVALFFYLAAYIICSATGVIGMVVHGHFPGLCCGYLDDINSSSEMLSEENNDLGGDQGEVLGLNLKSLKILLKQGVFIWAMLCCLLFFACKRVLAAEGLVNAEYGVIKVSLILKIFKEQGVILIALLDAIFVTRVVNIGTTALVTNTATTIFGEAGVAIFHLTGITPKSIAVHNPKEGAGYVDMIETVLEIKDTHVREVMTPLVDVVATDASATLVDFNHPWVTHQYSRVPVFEQRVDNIVGLAYAMDVLDFARKGEQLESSTMGDMAHKPAYFVPGNP</sequence>
<keyword evidence="1" id="KW-0677">Repeat</keyword>
<keyword evidence="3" id="KW-1133">Transmembrane helix</keyword>
<dbReference type="EMBL" id="BPVZ01000128">
    <property type="protein sequence ID" value="GKV38488.1"/>
    <property type="molecule type" value="Genomic_DNA"/>
</dbReference>
<name>A0AAV5LMR6_9ROSI</name>
<dbReference type="Proteomes" id="UP001054252">
    <property type="component" value="Unassembled WGS sequence"/>
</dbReference>
<evidence type="ECO:0000313" key="5">
    <source>
        <dbReference type="EMBL" id="GKV38488.1"/>
    </source>
</evidence>
<dbReference type="PANTHER" id="PTHR22777">
    <property type="entry name" value="HEMOLYSIN-RELATED"/>
    <property type="match status" value="1"/>
</dbReference>
<dbReference type="AlphaFoldDB" id="A0AAV5LMR6"/>
<evidence type="ECO:0000313" key="6">
    <source>
        <dbReference type="Proteomes" id="UP001054252"/>
    </source>
</evidence>
<organism evidence="5 6">
    <name type="scientific">Rubroshorea leprosula</name>
    <dbReference type="NCBI Taxonomy" id="152421"/>
    <lineage>
        <taxon>Eukaryota</taxon>
        <taxon>Viridiplantae</taxon>
        <taxon>Streptophyta</taxon>
        <taxon>Embryophyta</taxon>
        <taxon>Tracheophyta</taxon>
        <taxon>Spermatophyta</taxon>
        <taxon>Magnoliopsida</taxon>
        <taxon>eudicotyledons</taxon>
        <taxon>Gunneridae</taxon>
        <taxon>Pentapetalae</taxon>
        <taxon>rosids</taxon>
        <taxon>malvids</taxon>
        <taxon>Malvales</taxon>
        <taxon>Dipterocarpaceae</taxon>
        <taxon>Rubroshorea</taxon>
    </lineage>
</organism>
<evidence type="ECO:0000259" key="4">
    <source>
        <dbReference type="Pfam" id="PF14429"/>
    </source>
</evidence>
<dbReference type="PANTHER" id="PTHR22777:SF17">
    <property type="entry name" value="UPF0053 PROTEIN SLL0260"/>
    <property type="match status" value="1"/>
</dbReference>
<accession>A0AAV5LMR6</accession>
<dbReference type="Gene3D" id="3.10.580.10">
    <property type="entry name" value="CBS-domain"/>
    <property type="match status" value="1"/>
</dbReference>
<feature type="transmembrane region" description="Helical" evidence="3">
    <location>
        <begin position="130"/>
        <end position="149"/>
    </location>
</feature>
<keyword evidence="6" id="KW-1185">Reference proteome</keyword>
<dbReference type="InterPro" id="IPR027007">
    <property type="entry name" value="C2_DOCK-type_domain"/>
</dbReference>
<evidence type="ECO:0000256" key="1">
    <source>
        <dbReference type="ARBA" id="ARBA00022737"/>
    </source>
</evidence>
<evidence type="ECO:0000256" key="2">
    <source>
        <dbReference type="ARBA" id="ARBA00023122"/>
    </source>
</evidence>
<keyword evidence="3" id="KW-0472">Membrane</keyword>
<dbReference type="InterPro" id="IPR046342">
    <property type="entry name" value="CBS_dom_sf"/>
</dbReference>
<dbReference type="PROSITE" id="PS51257">
    <property type="entry name" value="PROKAR_LIPOPROTEIN"/>
    <property type="match status" value="1"/>
</dbReference>
<feature type="domain" description="C2 DOCK-type" evidence="4">
    <location>
        <begin position="9"/>
        <end position="64"/>
    </location>
</feature>
<keyword evidence="2" id="KW-0129">CBS domain</keyword>
<protein>
    <recommendedName>
        <fullName evidence="4">C2 DOCK-type domain-containing protein</fullName>
    </recommendedName>
</protein>
<keyword evidence="3" id="KW-0812">Transmembrane</keyword>
<dbReference type="Pfam" id="PF14429">
    <property type="entry name" value="DOCK-C2"/>
    <property type="match status" value="1"/>
</dbReference>
<comment type="caution">
    <text evidence="5">The sequence shown here is derived from an EMBL/GenBank/DDBJ whole genome shotgun (WGS) entry which is preliminary data.</text>
</comment>
<gene>
    <name evidence="5" type="ORF">SLEP1_g46398</name>
</gene>
<dbReference type="SUPFAM" id="SSF54631">
    <property type="entry name" value="CBS-domain pair"/>
    <property type="match status" value="1"/>
</dbReference>
<reference evidence="5 6" key="1">
    <citation type="journal article" date="2021" name="Commun. Biol.">
        <title>The genome of Shorea leprosula (Dipterocarpaceae) highlights the ecological relevance of drought in aseasonal tropical rainforests.</title>
        <authorList>
            <person name="Ng K.K.S."/>
            <person name="Kobayashi M.J."/>
            <person name="Fawcett J.A."/>
            <person name="Hatakeyama M."/>
            <person name="Paape T."/>
            <person name="Ng C.H."/>
            <person name="Ang C.C."/>
            <person name="Tnah L.H."/>
            <person name="Lee C.T."/>
            <person name="Nishiyama T."/>
            <person name="Sese J."/>
            <person name="O'Brien M.J."/>
            <person name="Copetti D."/>
            <person name="Mohd Noor M.I."/>
            <person name="Ong R.C."/>
            <person name="Putra M."/>
            <person name="Sireger I.Z."/>
            <person name="Indrioko S."/>
            <person name="Kosugi Y."/>
            <person name="Izuno A."/>
            <person name="Isagi Y."/>
            <person name="Lee S.L."/>
            <person name="Shimizu K.K."/>
        </authorList>
    </citation>
    <scope>NUCLEOTIDE SEQUENCE [LARGE SCALE GENOMIC DNA]</scope>
    <source>
        <strain evidence="5">214</strain>
    </source>
</reference>
<evidence type="ECO:0000256" key="3">
    <source>
        <dbReference type="SAM" id="Phobius"/>
    </source>
</evidence>
<feature type="transmembrane region" description="Helical" evidence="3">
    <location>
        <begin position="64"/>
        <end position="88"/>
    </location>
</feature>